<sequence length="355" mass="40744">MLARPLLDFLTNPGHFVQQADGARWTAFLQLARQHGLTARCYYMLQSQGLMSQVPEQIRLHGLSAARYSKKQQHSLFYELQQLEAVFGRADFPCVLLKGAAYRALALPMSYGRLFADIDLLVPKAQLRSARDKLFFAGFAELPLSDYDRAYYLTWSHQNPPLQHYQRGTVIDLHHHIYPPASAKHIDIQVLLEHATPLPGSAFLVPTLAHLFLHAAVHLFYQEETHRLLKDIIDLQDLLNEVQQQQQLEFIWQQAQQMQVQSALVDACQVLLTLFDNQAARQLLTQHSVVRRQRLGASLVLAMLTGTGMTAWAARQLWFLRGHSLKMRWHILLYHAVAKPANGLRQLWRSKLKPR</sequence>
<dbReference type="OrthoDB" id="5497963at2"/>
<dbReference type="Pfam" id="PF14907">
    <property type="entry name" value="NTP_transf_5"/>
    <property type="match status" value="1"/>
</dbReference>
<name>I1E226_9GAMM</name>
<dbReference type="STRING" id="562729.RNAN_3376"/>
<keyword evidence="2" id="KW-1185">Reference proteome</keyword>
<evidence type="ECO:0008006" key="3">
    <source>
        <dbReference type="Google" id="ProtNLM"/>
    </source>
</evidence>
<evidence type="ECO:0000313" key="2">
    <source>
        <dbReference type="Proteomes" id="UP000004374"/>
    </source>
</evidence>
<organism evidence="1 2">
    <name type="scientific">Rheinheimera nanhaiensis E407-8</name>
    <dbReference type="NCBI Taxonomy" id="562729"/>
    <lineage>
        <taxon>Bacteria</taxon>
        <taxon>Pseudomonadati</taxon>
        <taxon>Pseudomonadota</taxon>
        <taxon>Gammaproteobacteria</taxon>
        <taxon>Chromatiales</taxon>
        <taxon>Chromatiaceae</taxon>
        <taxon>Rheinheimera</taxon>
    </lineage>
</organism>
<dbReference type="Proteomes" id="UP000004374">
    <property type="component" value="Unassembled WGS sequence"/>
</dbReference>
<evidence type="ECO:0000313" key="1">
    <source>
        <dbReference type="EMBL" id="GAB60354.1"/>
    </source>
</evidence>
<dbReference type="AlphaFoldDB" id="I1E226"/>
<gene>
    <name evidence="1" type="ORF">RNAN_3376</name>
</gene>
<accession>I1E226</accession>
<comment type="caution">
    <text evidence="1">The sequence shown here is derived from an EMBL/GenBank/DDBJ whole genome shotgun (WGS) entry which is preliminary data.</text>
</comment>
<dbReference type="InterPro" id="IPR039498">
    <property type="entry name" value="NTP_transf_5"/>
</dbReference>
<proteinExistence type="predicted"/>
<protein>
    <recommendedName>
        <fullName evidence="3">Nucleotidyltransferase family protein</fullName>
    </recommendedName>
</protein>
<reference evidence="1 2" key="1">
    <citation type="journal article" date="2012" name="J. Bacteriol.">
        <title>Genome Sequence of the Protease-Producing Bacterium Rheinheimera nanhaiensis E407-8T, Isolated from Deep-Sea Sediment of the South China Sea.</title>
        <authorList>
            <person name="Zhang X.-Y."/>
            <person name="Zhang Y.-J."/>
            <person name="Qin Q.-L."/>
            <person name="Xie B.-B."/>
            <person name="Chen X.-L."/>
            <person name="Zhou B.-C."/>
            <person name="Zhang Y.-Z."/>
        </authorList>
    </citation>
    <scope>NUCLEOTIDE SEQUENCE [LARGE SCALE GENOMIC DNA]</scope>
    <source>
        <strain evidence="1 2">E407-8</strain>
    </source>
</reference>
<dbReference type="RefSeq" id="WP_008223839.1">
    <property type="nucleotide sequence ID" value="NZ_BAFK01000026.1"/>
</dbReference>
<dbReference type="EMBL" id="BAFK01000026">
    <property type="protein sequence ID" value="GAB60354.1"/>
    <property type="molecule type" value="Genomic_DNA"/>
</dbReference>